<protein>
    <submittedName>
        <fullName evidence="3">Tripartite-type tricarboxylate transporter, receptor component TctC</fullName>
    </submittedName>
</protein>
<dbReference type="PIRSF" id="PIRSF017082">
    <property type="entry name" value="YflP"/>
    <property type="match status" value="1"/>
</dbReference>
<dbReference type="InterPro" id="IPR005064">
    <property type="entry name" value="BUG"/>
</dbReference>
<dbReference type="CDD" id="cd07012">
    <property type="entry name" value="PBP2_Bug_TTT"/>
    <property type="match status" value="1"/>
</dbReference>
<feature type="signal peptide" evidence="2">
    <location>
        <begin position="1"/>
        <end position="23"/>
    </location>
</feature>
<dbReference type="InterPro" id="IPR042100">
    <property type="entry name" value="Bug_dom1"/>
</dbReference>
<dbReference type="PANTHER" id="PTHR42928">
    <property type="entry name" value="TRICARBOXYLATE-BINDING PROTEIN"/>
    <property type="match status" value="1"/>
</dbReference>
<dbReference type="Gene3D" id="3.40.190.10">
    <property type="entry name" value="Periplasmic binding protein-like II"/>
    <property type="match status" value="1"/>
</dbReference>
<accession>A0A1H6V891</accession>
<reference evidence="3 4" key="1">
    <citation type="submission" date="2016-10" db="EMBL/GenBank/DDBJ databases">
        <authorList>
            <person name="de Groot N.N."/>
        </authorList>
    </citation>
    <scope>NUCLEOTIDE SEQUENCE [LARGE SCALE GENOMIC DNA]</scope>
    <source>
        <strain evidence="3 4">DSM 373</strain>
    </source>
</reference>
<keyword evidence="3" id="KW-0675">Receptor</keyword>
<dbReference type="PANTHER" id="PTHR42928:SF5">
    <property type="entry name" value="BLR1237 PROTEIN"/>
    <property type="match status" value="1"/>
</dbReference>
<dbReference type="Gene3D" id="3.40.190.150">
    <property type="entry name" value="Bordetella uptake gene, domain 1"/>
    <property type="match status" value="1"/>
</dbReference>
<name>A0A1H6V891_9GAMM</name>
<organism evidence="3 4">
    <name type="scientific">Azotobacter beijerinckii</name>
    <dbReference type="NCBI Taxonomy" id="170623"/>
    <lineage>
        <taxon>Bacteria</taxon>
        <taxon>Pseudomonadati</taxon>
        <taxon>Pseudomonadota</taxon>
        <taxon>Gammaproteobacteria</taxon>
        <taxon>Pseudomonadales</taxon>
        <taxon>Pseudomonadaceae</taxon>
        <taxon>Azotobacter</taxon>
    </lineage>
</organism>
<keyword evidence="2" id="KW-0732">Signal</keyword>
<sequence>MKRLLSGLIGIALSLGLTPGALAAYPDKPIVYVVPYAPGGTNDSIARVIAEHLAAELEQSVVVENKPGAGGTLGAAYVAHAKADGYTLLNASVGNLAIAPQLIPAKFDPFADFTPLANIGESRSVIAVNPKLPVTSLSELVAYAKANPGKLTYGSSGVGTPGHISLEYLKLLAGIDLVHVPYKGSAPALSDVISGHVDLISDPLANAAVKSGHLRGLAYFGAPDATDLPGVPSLLDTYPQWNFSGAFLAVAPRGTPDAVVTRLRAAFDKVLASAPVIAQLQAMGVSPQRLPPEETSRLIRKTHDVSAEIIEKANLKAQAQ</sequence>
<evidence type="ECO:0000313" key="4">
    <source>
        <dbReference type="Proteomes" id="UP000199250"/>
    </source>
</evidence>
<evidence type="ECO:0000256" key="1">
    <source>
        <dbReference type="ARBA" id="ARBA00006987"/>
    </source>
</evidence>
<gene>
    <name evidence="3" type="ORF">SAMN04244572_02418</name>
</gene>
<feature type="chain" id="PRO_5011616609" evidence="2">
    <location>
        <begin position="24"/>
        <end position="320"/>
    </location>
</feature>
<comment type="similarity">
    <text evidence="1">Belongs to the UPF0065 (bug) family.</text>
</comment>
<dbReference type="SUPFAM" id="SSF53850">
    <property type="entry name" value="Periplasmic binding protein-like II"/>
    <property type="match status" value="1"/>
</dbReference>
<dbReference type="AlphaFoldDB" id="A0A1H6V891"/>
<dbReference type="Pfam" id="PF03401">
    <property type="entry name" value="TctC"/>
    <property type="match status" value="1"/>
</dbReference>
<evidence type="ECO:0000256" key="2">
    <source>
        <dbReference type="SAM" id="SignalP"/>
    </source>
</evidence>
<dbReference type="EMBL" id="FNYQ01000038">
    <property type="protein sequence ID" value="SEJ00748.1"/>
    <property type="molecule type" value="Genomic_DNA"/>
</dbReference>
<dbReference type="Proteomes" id="UP000199250">
    <property type="component" value="Unassembled WGS sequence"/>
</dbReference>
<proteinExistence type="inferred from homology"/>
<evidence type="ECO:0000313" key="3">
    <source>
        <dbReference type="EMBL" id="SEJ00748.1"/>
    </source>
</evidence>
<dbReference type="RefSeq" id="WP_090731888.1">
    <property type="nucleotide sequence ID" value="NZ_FNYQ01000038.1"/>
</dbReference>
<dbReference type="OrthoDB" id="5171643at2"/>